<dbReference type="InterPro" id="IPR058647">
    <property type="entry name" value="BSH_CzcB-like"/>
</dbReference>
<dbReference type="Gene3D" id="2.40.30.170">
    <property type="match status" value="1"/>
</dbReference>
<dbReference type="RefSeq" id="WP_340237940.1">
    <property type="nucleotide sequence ID" value="NZ_JBBEWC010000009.1"/>
</dbReference>
<feature type="coiled-coil region" evidence="3">
    <location>
        <begin position="142"/>
        <end position="169"/>
    </location>
</feature>
<evidence type="ECO:0000256" key="2">
    <source>
        <dbReference type="ARBA" id="ARBA00022448"/>
    </source>
</evidence>
<gene>
    <name evidence="8" type="ORF">ACFSR2_00035</name>
</gene>
<feature type="domain" description="Multidrug resistance protein MdtA-like C-terminal permuted SH3" evidence="6">
    <location>
        <begin position="303"/>
        <end position="354"/>
    </location>
</feature>
<feature type="signal peptide" evidence="4">
    <location>
        <begin position="1"/>
        <end position="22"/>
    </location>
</feature>
<evidence type="ECO:0000256" key="3">
    <source>
        <dbReference type="SAM" id="Coils"/>
    </source>
</evidence>
<keyword evidence="4" id="KW-0732">Signal</keyword>
<feature type="domain" description="CzcB-like barrel-sandwich hybrid" evidence="7">
    <location>
        <begin position="74"/>
        <end position="215"/>
    </location>
</feature>
<dbReference type="NCBIfam" id="TIGR01730">
    <property type="entry name" value="RND_mfp"/>
    <property type="match status" value="1"/>
</dbReference>
<organism evidence="8 9">
    <name type="scientific">Emticicia soli</name>
    <dbReference type="NCBI Taxonomy" id="2027878"/>
    <lineage>
        <taxon>Bacteria</taxon>
        <taxon>Pseudomonadati</taxon>
        <taxon>Bacteroidota</taxon>
        <taxon>Cytophagia</taxon>
        <taxon>Cytophagales</taxon>
        <taxon>Leadbetterellaceae</taxon>
        <taxon>Emticicia</taxon>
    </lineage>
</organism>
<dbReference type="Pfam" id="PF25973">
    <property type="entry name" value="BSH_CzcB"/>
    <property type="match status" value="1"/>
</dbReference>
<keyword evidence="2" id="KW-0813">Transport</keyword>
<dbReference type="Proteomes" id="UP001597510">
    <property type="component" value="Unassembled WGS sequence"/>
</dbReference>
<keyword evidence="3" id="KW-0175">Coiled coil</keyword>
<accession>A0ABW5J2T2</accession>
<sequence length="367" mass="41620">MKNTKPVIYLFSLLLIGPLAFQSCKSEKKQEETPKEAFVLTDTMMAKLGFDEVASKVLLSEVKLSGKVTANEDKVAKVFPRVDGNIEKLNVQLGDYVQKGQVLAIIRSRQVAEMDNQLSMALSNLQIAKKNLGVEEELFKSGLEAERNVVNARQEVQKAESELKRVHETMKIYDIGKEATYQIKSPISGFLIEKNAVEGMDFNIENIDNFFTISDLSDIWILADVYETDINKVKVGFECDITTLADPDRKIKGKIDKIFNVLDPESRVMKVRIRLPNPGYTLKPQMFAIVRVYHEEPQSMLAIPAKAIIFDKSKQWVMVYKDRKHIETRRVTVFKTVGDYAYIEAGLNAGEKIISNQQLLVYDALND</sequence>
<keyword evidence="9" id="KW-1185">Reference proteome</keyword>
<evidence type="ECO:0000313" key="8">
    <source>
        <dbReference type="EMBL" id="MFD2519250.1"/>
    </source>
</evidence>
<evidence type="ECO:0000259" key="6">
    <source>
        <dbReference type="Pfam" id="PF25967"/>
    </source>
</evidence>
<dbReference type="PANTHER" id="PTHR30097:SF4">
    <property type="entry name" value="SLR6042 PROTEIN"/>
    <property type="match status" value="1"/>
</dbReference>
<dbReference type="Gene3D" id="2.40.50.100">
    <property type="match status" value="1"/>
</dbReference>
<comment type="similarity">
    <text evidence="1">Belongs to the membrane fusion protein (MFP) (TC 8.A.1) family.</text>
</comment>
<evidence type="ECO:0000256" key="4">
    <source>
        <dbReference type="SAM" id="SignalP"/>
    </source>
</evidence>
<protein>
    <submittedName>
        <fullName evidence="8">Efflux RND transporter periplasmic adaptor subunit</fullName>
    </submittedName>
</protein>
<dbReference type="Pfam" id="PF25954">
    <property type="entry name" value="Beta-barrel_RND_2"/>
    <property type="match status" value="1"/>
</dbReference>
<dbReference type="Pfam" id="PF25967">
    <property type="entry name" value="RND-MFP_C"/>
    <property type="match status" value="1"/>
</dbReference>
<dbReference type="InterPro" id="IPR058792">
    <property type="entry name" value="Beta-barrel_RND_2"/>
</dbReference>
<evidence type="ECO:0000313" key="9">
    <source>
        <dbReference type="Proteomes" id="UP001597510"/>
    </source>
</evidence>
<dbReference type="Gene3D" id="2.40.420.20">
    <property type="match status" value="1"/>
</dbReference>
<proteinExistence type="inferred from homology"/>
<reference evidence="9" key="1">
    <citation type="journal article" date="2019" name="Int. J. Syst. Evol. Microbiol.">
        <title>The Global Catalogue of Microorganisms (GCM) 10K type strain sequencing project: providing services to taxonomists for standard genome sequencing and annotation.</title>
        <authorList>
            <consortium name="The Broad Institute Genomics Platform"/>
            <consortium name="The Broad Institute Genome Sequencing Center for Infectious Disease"/>
            <person name="Wu L."/>
            <person name="Ma J."/>
        </authorList>
    </citation>
    <scope>NUCLEOTIDE SEQUENCE [LARGE SCALE GENOMIC DNA]</scope>
    <source>
        <strain evidence="9">KCTC 52344</strain>
    </source>
</reference>
<dbReference type="EMBL" id="JBHULC010000001">
    <property type="protein sequence ID" value="MFD2519250.1"/>
    <property type="molecule type" value="Genomic_DNA"/>
</dbReference>
<dbReference type="InterPro" id="IPR006143">
    <property type="entry name" value="RND_pump_MFP"/>
</dbReference>
<evidence type="ECO:0000259" key="5">
    <source>
        <dbReference type="Pfam" id="PF25954"/>
    </source>
</evidence>
<comment type="caution">
    <text evidence="8">The sequence shown here is derived from an EMBL/GenBank/DDBJ whole genome shotgun (WGS) entry which is preliminary data.</text>
</comment>
<evidence type="ECO:0000256" key="1">
    <source>
        <dbReference type="ARBA" id="ARBA00009477"/>
    </source>
</evidence>
<name>A0ABW5J2T2_9BACT</name>
<dbReference type="PANTHER" id="PTHR30097">
    <property type="entry name" value="CATION EFFLUX SYSTEM PROTEIN CUSB"/>
    <property type="match status" value="1"/>
</dbReference>
<feature type="domain" description="CusB-like beta-barrel" evidence="5">
    <location>
        <begin position="219"/>
        <end position="293"/>
    </location>
</feature>
<dbReference type="PROSITE" id="PS51257">
    <property type="entry name" value="PROKAR_LIPOPROTEIN"/>
    <property type="match status" value="1"/>
</dbReference>
<evidence type="ECO:0000259" key="7">
    <source>
        <dbReference type="Pfam" id="PF25973"/>
    </source>
</evidence>
<dbReference type="InterPro" id="IPR051909">
    <property type="entry name" value="MFP_Cation_Efflux"/>
</dbReference>
<feature type="chain" id="PRO_5046715710" evidence="4">
    <location>
        <begin position="23"/>
        <end position="367"/>
    </location>
</feature>
<dbReference type="SUPFAM" id="SSF111369">
    <property type="entry name" value="HlyD-like secretion proteins"/>
    <property type="match status" value="1"/>
</dbReference>
<dbReference type="InterPro" id="IPR058627">
    <property type="entry name" value="MdtA-like_C"/>
</dbReference>